<evidence type="ECO:0000313" key="1">
    <source>
        <dbReference type="EMBL" id="AJD90135.1"/>
    </source>
</evidence>
<reference evidence="1 2" key="1">
    <citation type="submission" date="2014-08" db="EMBL/GenBank/DDBJ databases">
        <title>Complete genome of a marine bacteria Jeotgalibacillus malaysiensis.</title>
        <authorList>
            <person name="Yaakop A.S."/>
            <person name="Chan K.-G."/>
            <person name="Goh K.M."/>
        </authorList>
    </citation>
    <scope>NUCLEOTIDE SEQUENCE [LARGE SCALE GENOMIC DNA]</scope>
    <source>
        <strain evidence="1 2">D5</strain>
    </source>
</reference>
<sequence>MREAEKIRCGTDESRVFLMVVFNQHERPIERLASLTHSA</sequence>
<dbReference type="KEGG" id="jeo:JMA_08180"/>
<dbReference type="STRING" id="1508404.JMA_08180"/>
<organism evidence="1 2">
    <name type="scientific">Jeotgalibacillus malaysiensis</name>
    <dbReference type="NCBI Taxonomy" id="1508404"/>
    <lineage>
        <taxon>Bacteria</taxon>
        <taxon>Bacillati</taxon>
        <taxon>Bacillota</taxon>
        <taxon>Bacilli</taxon>
        <taxon>Bacillales</taxon>
        <taxon>Caryophanaceae</taxon>
        <taxon>Jeotgalibacillus</taxon>
    </lineage>
</organism>
<dbReference type="Proteomes" id="UP000031449">
    <property type="component" value="Chromosome"/>
</dbReference>
<protein>
    <submittedName>
        <fullName evidence="1">Uncharacterized protein</fullName>
    </submittedName>
</protein>
<dbReference type="HOGENOM" id="CLU_3311100_0_0_9"/>
<dbReference type="BioCyc" id="JESP1508404:G14D9-10035-MONOMER"/>
<dbReference type="AlphaFoldDB" id="A0A0B5AIC6"/>
<accession>A0A0B5AIC6</accession>
<gene>
    <name evidence="1" type="ORF">JMA_08180</name>
</gene>
<evidence type="ECO:0000313" key="2">
    <source>
        <dbReference type="Proteomes" id="UP000031449"/>
    </source>
</evidence>
<name>A0A0B5AIC6_9BACL</name>
<keyword evidence="2" id="KW-1185">Reference proteome</keyword>
<proteinExistence type="predicted"/>
<dbReference type="EMBL" id="CP009416">
    <property type="protein sequence ID" value="AJD90135.1"/>
    <property type="molecule type" value="Genomic_DNA"/>
</dbReference>